<dbReference type="InterPro" id="IPR037951">
    <property type="entry name" value="MopB_CT_YdeP"/>
</dbReference>
<dbReference type="InterPro" id="IPR041953">
    <property type="entry name" value="YdeP_MopB"/>
</dbReference>
<dbReference type="RefSeq" id="WP_127188527.1">
    <property type="nucleotide sequence ID" value="NZ_RZNJ01000003.1"/>
</dbReference>
<keyword evidence="8" id="KW-0408">Iron</keyword>
<organism evidence="12 13">
    <name type="scientific">Arsenicitalea aurantiaca</name>
    <dbReference type="NCBI Taxonomy" id="1783274"/>
    <lineage>
        <taxon>Bacteria</taxon>
        <taxon>Pseudomonadati</taxon>
        <taxon>Pseudomonadota</taxon>
        <taxon>Alphaproteobacteria</taxon>
        <taxon>Hyphomicrobiales</taxon>
        <taxon>Devosiaceae</taxon>
        <taxon>Arsenicitalea</taxon>
    </lineage>
</organism>
<gene>
    <name evidence="12" type="ORF">EMQ25_10505</name>
</gene>
<keyword evidence="7" id="KW-0560">Oxidoreductase</keyword>
<proteinExistence type="inferred from homology"/>
<dbReference type="CDD" id="cd02787">
    <property type="entry name" value="MopB_CT_ydeP"/>
    <property type="match status" value="1"/>
</dbReference>
<dbReference type="GO" id="GO:0043546">
    <property type="term" value="F:molybdopterin cofactor binding"/>
    <property type="evidence" value="ECO:0007669"/>
    <property type="project" value="InterPro"/>
</dbReference>
<keyword evidence="13" id="KW-1185">Reference proteome</keyword>
<dbReference type="Gene3D" id="3.40.228.10">
    <property type="entry name" value="Dimethylsulfoxide Reductase, domain 2"/>
    <property type="match status" value="1"/>
</dbReference>
<comment type="caution">
    <text evidence="12">The sequence shown here is derived from an EMBL/GenBank/DDBJ whole genome shotgun (WGS) entry which is preliminary data.</text>
</comment>
<dbReference type="Gene3D" id="3.40.50.740">
    <property type="match status" value="1"/>
</dbReference>
<dbReference type="PIRSF" id="PIRSF000144">
    <property type="entry name" value="CbbBc"/>
    <property type="match status" value="1"/>
</dbReference>
<keyword evidence="6" id="KW-0479">Metal-binding</keyword>
<dbReference type="InterPro" id="IPR006656">
    <property type="entry name" value="Mopterin_OxRdtase"/>
</dbReference>
<evidence type="ECO:0000256" key="4">
    <source>
        <dbReference type="ARBA" id="ARBA00022485"/>
    </source>
</evidence>
<evidence type="ECO:0000256" key="9">
    <source>
        <dbReference type="ARBA" id="ARBA00023014"/>
    </source>
</evidence>
<evidence type="ECO:0000256" key="8">
    <source>
        <dbReference type="ARBA" id="ARBA00023004"/>
    </source>
</evidence>
<feature type="domain" description="Molybdopterin dinucleotide-binding" evidence="11">
    <location>
        <begin position="649"/>
        <end position="757"/>
    </location>
</feature>
<evidence type="ECO:0000313" key="13">
    <source>
        <dbReference type="Proteomes" id="UP000281547"/>
    </source>
</evidence>
<dbReference type="NCBIfam" id="TIGR01701">
    <property type="entry name" value="Fdhalpha-like"/>
    <property type="match status" value="1"/>
</dbReference>
<dbReference type="InterPro" id="IPR009010">
    <property type="entry name" value="Asp_de-COase-like_dom_sf"/>
</dbReference>
<dbReference type="Proteomes" id="UP000281547">
    <property type="component" value="Unassembled WGS sequence"/>
</dbReference>
<dbReference type="GO" id="GO:0045333">
    <property type="term" value="P:cellular respiration"/>
    <property type="evidence" value="ECO:0007669"/>
    <property type="project" value="UniProtKB-ARBA"/>
</dbReference>
<feature type="domain" description="Molybdopterin oxidoreductase" evidence="10">
    <location>
        <begin position="110"/>
        <end position="407"/>
    </location>
</feature>
<evidence type="ECO:0000256" key="3">
    <source>
        <dbReference type="ARBA" id="ARBA00010312"/>
    </source>
</evidence>
<dbReference type="GO" id="GO:0051539">
    <property type="term" value="F:4 iron, 4 sulfur cluster binding"/>
    <property type="evidence" value="ECO:0007669"/>
    <property type="project" value="UniProtKB-KW"/>
</dbReference>
<evidence type="ECO:0000256" key="7">
    <source>
        <dbReference type="ARBA" id="ARBA00023002"/>
    </source>
</evidence>
<dbReference type="CDD" id="cd02767">
    <property type="entry name" value="MopB_ydeP"/>
    <property type="match status" value="1"/>
</dbReference>
<dbReference type="AlphaFoldDB" id="A0A433XB08"/>
<evidence type="ECO:0000256" key="5">
    <source>
        <dbReference type="ARBA" id="ARBA00022505"/>
    </source>
</evidence>
<evidence type="ECO:0000259" key="10">
    <source>
        <dbReference type="Pfam" id="PF00384"/>
    </source>
</evidence>
<dbReference type="InterPro" id="IPR010046">
    <property type="entry name" value="Mopterin_OxRdtse_a_bac"/>
</dbReference>
<dbReference type="PANTHER" id="PTHR43105">
    <property type="entry name" value="RESPIRATORY NITRATE REDUCTASE"/>
    <property type="match status" value="1"/>
</dbReference>
<dbReference type="GO" id="GO:0008863">
    <property type="term" value="F:formate dehydrogenase (NAD+) activity"/>
    <property type="evidence" value="ECO:0007669"/>
    <property type="project" value="InterPro"/>
</dbReference>
<keyword evidence="4" id="KW-0004">4Fe-4S</keyword>
<dbReference type="Pfam" id="PF01568">
    <property type="entry name" value="Molydop_binding"/>
    <property type="match status" value="1"/>
</dbReference>
<dbReference type="EMBL" id="RZNJ01000003">
    <property type="protein sequence ID" value="RUT31281.1"/>
    <property type="molecule type" value="Genomic_DNA"/>
</dbReference>
<name>A0A433XB08_9HYPH</name>
<evidence type="ECO:0000259" key="11">
    <source>
        <dbReference type="Pfam" id="PF01568"/>
    </source>
</evidence>
<evidence type="ECO:0000313" key="12">
    <source>
        <dbReference type="EMBL" id="RUT31281.1"/>
    </source>
</evidence>
<sequence>MSRKIKIEPYKGPAGGWGSMHSVARHMKDEGMLVRGAPVLAKQNKPDGFACVSCAWAKPDPAHPAEFCENGAKATFWELTSERNPPEAFLRHTVSEMRGWSDYELEKAGRLTHPMRFNHETDRYEAVGWDEAFAEIGAELAAIRQQDPKGVVFYTSGRASLETSYMYQLFARLYGNNNLPDSSNMCHESTSVALPESIGVAVGTVTLEHFEKADALFFFGQNVGSNSPRMLHQLEEAKKRGAAIVSFNPLRERGLERFTNPQDPVQMATRGETRISDAYHQVRPGGDIAVLAGMSKWLFEADLRATADGEDPVLDHDFLAEHTHGLSAFRDFIEALDWNDLEREAGLSRDEIEAAARIYASANGVIGVYGMGLTQHRLGVDTVQMLVNLLLLRGNVGKDGAGICPVRGHSNVQGQRTVGISEKPELVPLDRLAEQYGFEPPREEGMSTVDACRGIIEGRVSAFLGLGGNFLRAVPERELMEANWPRMRLNVQIATKLNRSHLFNGKRAYLLPCLGRTEHDEQATGPQVVTIEDSTSCIRVSKPVHPPASEMLRSEPAIVAGIAMATLPDNPNVPWRDWVGDYARIREAIAGTYPDIFHDFNTRMFEKGGFRKPVPADERVWKTDTGRANFKLPKALGASFDNGNDDTVLRLITLRSNDQFNTTVYGYRDRFRGIEGTRMVVLLNGEDMERFGIRDGEMLGMETAVGDGVIRRMSGFRATRYDIPKGSCGAYYPECNALVPLWQYAEKSKVPAAKSVPVRLLRDLAHA</sequence>
<protein>
    <submittedName>
        <fullName evidence="12">Formate dehydrogenase</fullName>
    </submittedName>
</protein>
<dbReference type="OrthoDB" id="5287431at2"/>
<dbReference type="PANTHER" id="PTHR43105:SF4">
    <property type="entry name" value="PROTEIN YDEP"/>
    <property type="match status" value="1"/>
</dbReference>
<dbReference type="GO" id="GO:0016020">
    <property type="term" value="C:membrane"/>
    <property type="evidence" value="ECO:0007669"/>
    <property type="project" value="TreeGrafter"/>
</dbReference>
<dbReference type="GO" id="GO:0030151">
    <property type="term" value="F:molybdenum ion binding"/>
    <property type="evidence" value="ECO:0007669"/>
    <property type="project" value="InterPro"/>
</dbReference>
<evidence type="ECO:0000256" key="2">
    <source>
        <dbReference type="ARBA" id="ARBA00001966"/>
    </source>
</evidence>
<keyword evidence="9" id="KW-0411">Iron-sulfur</keyword>
<keyword evidence="5" id="KW-0500">Molybdenum</keyword>
<reference evidence="12 13" key="1">
    <citation type="journal article" date="2016" name="Int. J. Syst. Evol. Microbiol.">
        <title>Arsenicitalea aurantiaca gen. nov., sp. nov., a new member of the family Hyphomicrobiaceae, isolated from high-arsenic sediment.</title>
        <authorList>
            <person name="Mu Y."/>
            <person name="Zhou L."/>
            <person name="Zeng X.C."/>
            <person name="Liu L."/>
            <person name="Pan Y."/>
            <person name="Chen X."/>
            <person name="Wang J."/>
            <person name="Li S."/>
            <person name="Li W.J."/>
            <person name="Wang Y."/>
        </authorList>
    </citation>
    <scope>NUCLEOTIDE SEQUENCE [LARGE SCALE GENOMIC DNA]</scope>
    <source>
        <strain evidence="12 13">42-50</strain>
    </source>
</reference>
<dbReference type="GO" id="GO:1990204">
    <property type="term" value="C:oxidoreductase complex"/>
    <property type="evidence" value="ECO:0007669"/>
    <property type="project" value="UniProtKB-ARBA"/>
</dbReference>
<dbReference type="SUPFAM" id="SSF53706">
    <property type="entry name" value="Formate dehydrogenase/DMSO reductase, domains 1-3"/>
    <property type="match status" value="1"/>
</dbReference>
<comment type="similarity">
    <text evidence="3">Belongs to the prokaryotic molybdopterin-containing oxidoreductase family.</text>
</comment>
<evidence type="ECO:0000256" key="6">
    <source>
        <dbReference type="ARBA" id="ARBA00022723"/>
    </source>
</evidence>
<comment type="cofactor">
    <cofactor evidence="2">
        <name>[4Fe-4S] cluster</name>
        <dbReference type="ChEBI" id="CHEBI:49883"/>
    </cofactor>
</comment>
<dbReference type="InterPro" id="IPR050123">
    <property type="entry name" value="Prok_molybdopt-oxidoreductase"/>
</dbReference>
<evidence type="ECO:0000256" key="1">
    <source>
        <dbReference type="ARBA" id="ARBA00001942"/>
    </source>
</evidence>
<comment type="cofactor">
    <cofactor evidence="1">
        <name>Mo-bis(molybdopterin guanine dinucleotide)</name>
        <dbReference type="ChEBI" id="CHEBI:60539"/>
    </cofactor>
</comment>
<dbReference type="SUPFAM" id="SSF50692">
    <property type="entry name" value="ADC-like"/>
    <property type="match status" value="1"/>
</dbReference>
<dbReference type="InterPro" id="IPR006657">
    <property type="entry name" value="MoPterin_dinucl-bd_dom"/>
</dbReference>
<accession>A0A433XB08</accession>
<dbReference type="Pfam" id="PF00384">
    <property type="entry name" value="Molybdopterin"/>
    <property type="match status" value="1"/>
</dbReference>